<comment type="caution">
    <text evidence="9">The sequence shown here is derived from an EMBL/GenBank/DDBJ whole genome shotgun (WGS) entry which is preliminary data.</text>
</comment>
<dbReference type="GO" id="GO:0004423">
    <property type="term" value="F:iduronate-2-sulfatase activity"/>
    <property type="evidence" value="ECO:0007669"/>
    <property type="project" value="InterPro"/>
</dbReference>
<dbReference type="InterPro" id="IPR017850">
    <property type="entry name" value="Alkaline_phosphatase_core_sf"/>
</dbReference>
<dbReference type="SUPFAM" id="SSF53649">
    <property type="entry name" value="Alkaline phosphatase-like"/>
    <property type="match status" value="1"/>
</dbReference>
<comment type="cofactor">
    <cofactor evidence="1">
        <name>Ca(2+)</name>
        <dbReference type="ChEBI" id="CHEBI:29108"/>
    </cofactor>
</comment>
<organism evidence="9 10">
    <name type="scientific">Ideonella dechloratans</name>
    <dbReference type="NCBI Taxonomy" id="36863"/>
    <lineage>
        <taxon>Bacteria</taxon>
        <taxon>Pseudomonadati</taxon>
        <taxon>Pseudomonadota</taxon>
        <taxon>Betaproteobacteria</taxon>
        <taxon>Burkholderiales</taxon>
        <taxon>Sphaerotilaceae</taxon>
        <taxon>Ideonella</taxon>
    </lineage>
</organism>
<dbReference type="Pfam" id="PF00884">
    <property type="entry name" value="Sulfatase"/>
    <property type="match status" value="1"/>
</dbReference>
<feature type="region of interest" description="Disordered" evidence="7">
    <location>
        <begin position="49"/>
        <end position="68"/>
    </location>
</feature>
<feature type="compositionally biased region" description="Pro residues" evidence="7">
    <location>
        <begin position="58"/>
        <end position="68"/>
    </location>
</feature>
<keyword evidence="6" id="KW-0106">Calcium</keyword>
<keyword evidence="4" id="KW-0732">Signal</keyword>
<evidence type="ECO:0000313" key="10">
    <source>
        <dbReference type="Proteomes" id="UP000430120"/>
    </source>
</evidence>
<keyword evidence="10" id="KW-1185">Reference proteome</keyword>
<evidence type="ECO:0000259" key="8">
    <source>
        <dbReference type="Pfam" id="PF00884"/>
    </source>
</evidence>
<keyword evidence="5" id="KW-0378">Hydrolase</keyword>
<evidence type="ECO:0000256" key="3">
    <source>
        <dbReference type="ARBA" id="ARBA00022723"/>
    </source>
</evidence>
<evidence type="ECO:0000256" key="4">
    <source>
        <dbReference type="ARBA" id="ARBA00022729"/>
    </source>
</evidence>
<dbReference type="CDD" id="cd16030">
    <property type="entry name" value="iduronate-2-sulfatase"/>
    <property type="match status" value="1"/>
</dbReference>
<dbReference type="GO" id="GO:0046872">
    <property type="term" value="F:metal ion binding"/>
    <property type="evidence" value="ECO:0007669"/>
    <property type="project" value="UniProtKB-KW"/>
</dbReference>
<dbReference type="PANTHER" id="PTHR45953">
    <property type="entry name" value="IDURONATE 2-SULFATASE"/>
    <property type="match status" value="1"/>
</dbReference>
<dbReference type="OrthoDB" id="9766107at2"/>
<protein>
    <submittedName>
        <fullName evidence="9">Sulfatase</fullName>
    </submittedName>
</protein>
<proteinExistence type="inferred from homology"/>
<dbReference type="EMBL" id="VZPB01000005">
    <property type="protein sequence ID" value="KAB0584569.1"/>
    <property type="molecule type" value="Genomic_DNA"/>
</dbReference>
<accession>A0A643FJG5</accession>
<comment type="similarity">
    <text evidence="2">Belongs to the sulfatase family.</text>
</comment>
<reference evidence="9 10" key="1">
    <citation type="submission" date="2019-09" db="EMBL/GenBank/DDBJ databases">
        <title>Draft genome sequences of 48 bacterial type strains from the CCUG.</title>
        <authorList>
            <person name="Tunovic T."/>
            <person name="Pineiro-Iglesias B."/>
            <person name="Unosson C."/>
            <person name="Inganas E."/>
            <person name="Ohlen M."/>
            <person name="Cardew S."/>
            <person name="Jensie-Markopoulos S."/>
            <person name="Salva-Serra F."/>
            <person name="Jaen-Luchoro D."/>
            <person name="Karlsson R."/>
            <person name="Svensson-Stadler L."/>
            <person name="Chun J."/>
            <person name="Moore E."/>
        </authorList>
    </citation>
    <scope>NUCLEOTIDE SEQUENCE [LARGE SCALE GENOMIC DNA]</scope>
    <source>
        <strain evidence="9 10">CCUG 30977</strain>
    </source>
</reference>
<evidence type="ECO:0000313" key="9">
    <source>
        <dbReference type="EMBL" id="KAB0584569.1"/>
    </source>
</evidence>
<evidence type="ECO:0000256" key="1">
    <source>
        <dbReference type="ARBA" id="ARBA00001913"/>
    </source>
</evidence>
<evidence type="ECO:0000256" key="5">
    <source>
        <dbReference type="ARBA" id="ARBA00022801"/>
    </source>
</evidence>
<dbReference type="GO" id="GO:0005737">
    <property type="term" value="C:cytoplasm"/>
    <property type="evidence" value="ECO:0007669"/>
    <property type="project" value="TreeGrafter"/>
</dbReference>
<evidence type="ECO:0000256" key="7">
    <source>
        <dbReference type="SAM" id="MobiDB-lite"/>
    </source>
</evidence>
<dbReference type="AlphaFoldDB" id="A0A643FJG5"/>
<evidence type="ECO:0000256" key="2">
    <source>
        <dbReference type="ARBA" id="ARBA00008779"/>
    </source>
</evidence>
<evidence type="ECO:0000256" key="6">
    <source>
        <dbReference type="ARBA" id="ARBA00022837"/>
    </source>
</evidence>
<gene>
    <name evidence="9" type="ORF">F7Q92_03395</name>
</gene>
<dbReference type="Gene3D" id="3.40.720.10">
    <property type="entry name" value="Alkaline Phosphatase, subunit A"/>
    <property type="match status" value="1"/>
</dbReference>
<dbReference type="PANTHER" id="PTHR45953:SF1">
    <property type="entry name" value="IDURONATE 2-SULFATASE"/>
    <property type="match status" value="1"/>
</dbReference>
<name>A0A643FJG5_IDEDE</name>
<sequence>MISGPPWGWRRGGRHGNIAVSKFFRDVNAMKRRTVLQLAGLSSTLMGCGGGSSGTDPAPAPAPTPTPDRPNILVIALDDLNNWVGYLGGHPQVKTPAIDALAGQSFAFMKAFSNATECSPSRASVLSGLSVQNTHVYDNTATFKGINPGKDQFEDMLKRSGYQVTRYGKIDHTYSSYPLPMPPSQPVANKTCPAPLGEGSFDWWPSTAADDQHPDYRYTQSGIDFLNSYDSSAPFCLSVGLVHTHVAWYVPQRFFDMYPKQGLQLPSPPADDLDDLGPAGRSVALQYNFHQCVTGQGLWADAVQAYLASISWADSQIGRLLTALANSRHADNTIVVLWSDHGFHLGEKFHWHKLALWDPGVHVPFIVRLPGQTVAHKMSQVVGLRDLAPTLLDYCGVKSTYAMDGRSLRPLLEKPDQSWDYPVLTTRLQYDHAVRTAQWRYIRYQSGEQELYDMQADPSEHYNLAKQAAYAQTIADLDAYMPPLQAS</sequence>
<dbReference type="InterPro" id="IPR035874">
    <property type="entry name" value="IDS"/>
</dbReference>
<dbReference type="InterPro" id="IPR000917">
    <property type="entry name" value="Sulfatase_N"/>
</dbReference>
<feature type="domain" description="Sulfatase N-terminal" evidence="8">
    <location>
        <begin position="70"/>
        <end position="397"/>
    </location>
</feature>
<keyword evidence="3" id="KW-0479">Metal-binding</keyword>
<dbReference type="Proteomes" id="UP000430120">
    <property type="component" value="Unassembled WGS sequence"/>
</dbReference>